<gene>
    <name evidence="1" type="ORF">LCGC14_1167680</name>
</gene>
<comment type="caution">
    <text evidence="1">The sequence shown here is derived from an EMBL/GenBank/DDBJ whole genome shotgun (WGS) entry which is preliminary data.</text>
</comment>
<name>A0A0F9LVN1_9ZZZZ</name>
<reference evidence="1" key="1">
    <citation type="journal article" date="2015" name="Nature">
        <title>Complex archaea that bridge the gap between prokaryotes and eukaryotes.</title>
        <authorList>
            <person name="Spang A."/>
            <person name="Saw J.H."/>
            <person name="Jorgensen S.L."/>
            <person name="Zaremba-Niedzwiedzka K."/>
            <person name="Martijn J."/>
            <person name="Lind A.E."/>
            <person name="van Eijk R."/>
            <person name="Schleper C."/>
            <person name="Guy L."/>
            <person name="Ettema T.J."/>
        </authorList>
    </citation>
    <scope>NUCLEOTIDE SEQUENCE</scope>
</reference>
<dbReference type="SUPFAM" id="SSF52402">
    <property type="entry name" value="Adenine nucleotide alpha hydrolases-like"/>
    <property type="match status" value="1"/>
</dbReference>
<dbReference type="AlphaFoldDB" id="A0A0F9LVN1"/>
<evidence type="ECO:0008006" key="2">
    <source>
        <dbReference type="Google" id="ProtNLM"/>
    </source>
</evidence>
<protein>
    <recommendedName>
        <fullName evidence="2">Phosphoadenosine phosphosulphate reductase domain-containing protein</fullName>
    </recommendedName>
</protein>
<evidence type="ECO:0000313" key="1">
    <source>
        <dbReference type="EMBL" id="KKM97473.1"/>
    </source>
</evidence>
<proteinExistence type="predicted"/>
<organism evidence="1">
    <name type="scientific">marine sediment metagenome</name>
    <dbReference type="NCBI Taxonomy" id="412755"/>
    <lineage>
        <taxon>unclassified sequences</taxon>
        <taxon>metagenomes</taxon>
        <taxon>ecological metagenomes</taxon>
    </lineage>
</organism>
<dbReference type="Gene3D" id="3.40.50.620">
    <property type="entry name" value="HUPs"/>
    <property type="match status" value="1"/>
</dbReference>
<dbReference type="InterPro" id="IPR014729">
    <property type="entry name" value="Rossmann-like_a/b/a_fold"/>
</dbReference>
<sequence length="253" mass="28513">MKILSYGGGVQTTALAVLVAEGQVRTDHIIFADPGSEDPRTYQHIEGMQQWLGERGLEITTVRAPVQPLYEYVWDRSAVIPVRIGHNEGLGHRQCTRQWKITPVLTHARSLTDERPIIMQLGISMDEAHRMKDSPDKDVVREWPLIDLGLRREDCRTIIRDAGLPEPPKSACYFCPLRQSLYFKGLASTNPPLFEKAAALEDRINERRQEQGKEKMAYLTPSGIPLRQIATGQSSFLGQVDNEAEECEGVCFV</sequence>
<accession>A0A0F9LVN1</accession>
<dbReference type="EMBL" id="LAZR01005744">
    <property type="protein sequence ID" value="KKM97473.1"/>
    <property type="molecule type" value="Genomic_DNA"/>
</dbReference>